<dbReference type="CDD" id="cd03884">
    <property type="entry name" value="M20_bAS"/>
    <property type="match status" value="1"/>
</dbReference>
<dbReference type="InterPro" id="IPR036264">
    <property type="entry name" value="Bact_exopeptidase_dim_dom"/>
</dbReference>
<comment type="subunit">
    <text evidence="3">Homodimer.</text>
</comment>
<dbReference type="NCBIfam" id="NF006775">
    <property type="entry name" value="PRK09290.2-5"/>
    <property type="match status" value="1"/>
</dbReference>
<keyword evidence="6" id="KW-0464">Manganese</keyword>
<evidence type="ECO:0000256" key="3">
    <source>
        <dbReference type="ARBA" id="ARBA00011738"/>
    </source>
</evidence>
<sequence length="416" mass="45642">MTTRVIQRCRDLAAISDSDRSISRIYLSPAYLQGLQQTEEWMLQAGMETWIDAVGNVWGRYACKDPQAPTLILGSHLDTVPNAGMFDGILGVMVAIEAVDRLKEQAIELPFHIEVVGLGDEEGVRFDASMLGSRALIGKWEDELLELTDQNAKSLESALEACGLNPQDYASASRVNDNLLGFWEVHMEQGPVLEAEDIPISVVSAIAGARRFKVTIEGQAGHAGTVPMGLRQDALTAASEVVLMIEKTAQQNNNLLATVGHLKVFPSAVNVIPGWVEFTVDIRSDDDALRERVMNLIFHSSEAISMSRGVEIYWSEYHWAPAKQCAPRFRQIFEESIAQQKIHVRTLVSGAGHDAMTVAEITDIGMLFVRCRGGISHHPDEYVSAEDAEIAVNTLVLALEKLAESLQESGVESSKD</sequence>
<comment type="cofactor">
    <cofactor evidence="1">
        <name>Mn(2+)</name>
        <dbReference type="ChEBI" id="CHEBI:29035"/>
    </cofactor>
</comment>
<accession>A0ABS0C093</accession>
<dbReference type="InterPro" id="IPR002933">
    <property type="entry name" value="Peptidase_M20"/>
</dbReference>
<reference evidence="8 9" key="1">
    <citation type="submission" date="2020-06" db="EMBL/GenBank/DDBJ databases">
        <authorList>
            <person name="Scott K."/>
        </authorList>
    </citation>
    <scope>NUCLEOTIDE SEQUENCE [LARGE SCALE GENOMIC DNA]</scope>
    <source>
        <strain evidence="8 9">HH1</strain>
    </source>
</reference>
<dbReference type="SUPFAM" id="SSF53187">
    <property type="entry name" value="Zn-dependent exopeptidases"/>
    <property type="match status" value="1"/>
</dbReference>
<dbReference type="EMBL" id="JACBGI020000019">
    <property type="protein sequence ID" value="MBF6058506.1"/>
    <property type="molecule type" value="Genomic_DNA"/>
</dbReference>
<dbReference type="Pfam" id="PF07687">
    <property type="entry name" value="M20_dimer"/>
    <property type="match status" value="1"/>
</dbReference>
<dbReference type="Proteomes" id="UP001193680">
    <property type="component" value="Unassembled WGS sequence"/>
</dbReference>
<evidence type="ECO:0000256" key="4">
    <source>
        <dbReference type="ARBA" id="ARBA00022723"/>
    </source>
</evidence>
<name>A0ABS0C093_9GAMM</name>
<dbReference type="InterPro" id="IPR010158">
    <property type="entry name" value="Amidase_Cbmase"/>
</dbReference>
<evidence type="ECO:0000256" key="6">
    <source>
        <dbReference type="ARBA" id="ARBA00023211"/>
    </source>
</evidence>
<proteinExistence type="inferred from homology"/>
<dbReference type="PANTHER" id="PTHR32494:SF19">
    <property type="entry name" value="ALLANTOATE DEIMINASE-RELATED"/>
    <property type="match status" value="1"/>
</dbReference>
<feature type="domain" description="Peptidase M20 dimerisation" evidence="7">
    <location>
        <begin position="207"/>
        <end position="297"/>
    </location>
</feature>
<dbReference type="PIRSF" id="PIRSF001235">
    <property type="entry name" value="Amidase_carbamoylase"/>
    <property type="match status" value="1"/>
</dbReference>
<comment type="similarity">
    <text evidence="2">Belongs to the peptidase M20 family.</text>
</comment>
<evidence type="ECO:0000256" key="2">
    <source>
        <dbReference type="ARBA" id="ARBA00006153"/>
    </source>
</evidence>
<evidence type="ECO:0000259" key="7">
    <source>
        <dbReference type="Pfam" id="PF07687"/>
    </source>
</evidence>
<dbReference type="SUPFAM" id="SSF55031">
    <property type="entry name" value="Bacterial exopeptidase dimerisation domain"/>
    <property type="match status" value="1"/>
</dbReference>
<comment type="caution">
    <text evidence="8">The sequence shown here is derived from an EMBL/GenBank/DDBJ whole genome shotgun (WGS) entry which is preliminary data.</text>
</comment>
<keyword evidence="4" id="KW-0479">Metal-binding</keyword>
<organism evidence="8 9">
    <name type="scientific">Thiomicrorhabdus heinhorstiae</name>
    <dbReference type="NCBI Taxonomy" id="2748010"/>
    <lineage>
        <taxon>Bacteria</taxon>
        <taxon>Pseudomonadati</taxon>
        <taxon>Pseudomonadota</taxon>
        <taxon>Gammaproteobacteria</taxon>
        <taxon>Thiotrichales</taxon>
        <taxon>Piscirickettsiaceae</taxon>
        <taxon>Thiomicrorhabdus</taxon>
    </lineage>
</organism>
<dbReference type="PANTHER" id="PTHR32494">
    <property type="entry name" value="ALLANTOATE DEIMINASE-RELATED"/>
    <property type="match status" value="1"/>
</dbReference>
<evidence type="ECO:0000313" key="9">
    <source>
        <dbReference type="Proteomes" id="UP001193680"/>
    </source>
</evidence>
<gene>
    <name evidence="8" type="ORF">H8792_009140</name>
</gene>
<dbReference type="RefSeq" id="WP_185978651.1">
    <property type="nucleotide sequence ID" value="NZ_JACBGI020000019.1"/>
</dbReference>
<keyword evidence="5" id="KW-0378">Hydrolase</keyword>
<dbReference type="Gene3D" id="3.30.70.360">
    <property type="match status" value="1"/>
</dbReference>
<dbReference type="Pfam" id="PF01546">
    <property type="entry name" value="Peptidase_M20"/>
    <property type="match status" value="1"/>
</dbReference>
<evidence type="ECO:0000256" key="1">
    <source>
        <dbReference type="ARBA" id="ARBA00001936"/>
    </source>
</evidence>
<keyword evidence="9" id="KW-1185">Reference proteome</keyword>
<protein>
    <submittedName>
        <fullName evidence="8">Allantoate amidohydrolase</fullName>
    </submittedName>
</protein>
<evidence type="ECO:0000313" key="8">
    <source>
        <dbReference type="EMBL" id="MBF6058506.1"/>
    </source>
</evidence>
<evidence type="ECO:0000256" key="5">
    <source>
        <dbReference type="ARBA" id="ARBA00022801"/>
    </source>
</evidence>
<dbReference type="NCBIfam" id="TIGR01879">
    <property type="entry name" value="hydantase"/>
    <property type="match status" value="1"/>
</dbReference>
<dbReference type="Gene3D" id="3.40.630.10">
    <property type="entry name" value="Zn peptidases"/>
    <property type="match status" value="1"/>
</dbReference>
<dbReference type="InterPro" id="IPR011650">
    <property type="entry name" value="Peptidase_M20_dimer"/>
</dbReference>
<reference evidence="8 9" key="2">
    <citation type="submission" date="2020-11" db="EMBL/GenBank/DDBJ databases">
        <title>Sulfur oxidizing isolate from Hospital Hole Sinkhole.</title>
        <authorList>
            <person name="Scott K.M."/>
        </authorList>
    </citation>
    <scope>NUCLEOTIDE SEQUENCE [LARGE SCALE GENOMIC DNA]</scope>
    <source>
        <strain evidence="8 9">HH1</strain>
    </source>
</reference>